<dbReference type="RefSeq" id="WP_013739560.1">
    <property type="nucleotide sequence ID" value="NC_015436.1"/>
</dbReference>
<dbReference type="Pfam" id="PF13343">
    <property type="entry name" value="SBP_bac_6"/>
    <property type="match status" value="1"/>
</dbReference>
<gene>
    <name evidence="6" type="ordered locus">Spico_0940</name>
</gene>
<dbReference type="GO" id="GO:0030288">
    <property type="term" value="C:outer membrane-bounded periplasmic space"/>
    <property type="evidence" value="ECO:0007669"/>
    <property type="project" value="TreeGrafter"/>
</dbReference>
<dbReference type="Proteomes" id="UP000007939">
    <property type="component" value="Chromosome"/>
</dbReference>
<keyword evidence="7" id="KW-1185">Reference proteome</keyword>
<dbReference type="PANTHER" id="PTHR30006:SF3">
    <property type="entry name" value="THIAMINE-BINDING PERIPLASMIC PROTEIN"/>
    <property type="match status" value="1"/>
</dbReference>
<dbReference type="SUPFAM" id="SSF53850">
    <property type="entry name" value="Periplasmic binding protein-like II"/>
    <property type="match status" value="1"/>
</dbReference>
<dbReference type="Gene3D" id="3.40.190.10">
    <property type="entry name" value="Periplasmic binding protein-like II"/>
    <property type="match status" value="2"/>
</dbReference>
<comment type="subcellular location">
    <subcellularLocation>
        <location evidence="1">Periplasm</location>
    </subcellularLocation>
</comment>
<dbReference type="PANTHER" id="PTHR30006">
    <property type="entry name" value="THIAMINE-BINDING PERIPLASMIC PROTEIN-RELATED"/>
    <property type="match status" value="1"/>
</dbReference>
<evidence type="ECO:0000256" key="3">
    <source>
        <dbReference type="ARBA" id="ARBA00022729"/>
    </source>
</evidence>
<organism evidence="6 7">
    <name type="scientific">Parasphaerochaeta coccoides (strain ATCC BAA-1237 / DSM 17374 / SPN1)</name>
    <name type="common">Sphaerochaeta coccoides</name>
    <dbReference type="NCBI Taxonomy" id="760011"/>
    <lineage>
        <taxon>Bacteria</taxon>
        <taxon>Pseudomonadati</taxon>
        <taxon>Spirochaetota</taxon>
        <taxon>Spirochaetia</taxon>
        <taxon>Spirochaetales</taxon>
        <taxon>Sphaerochaetaceae</taxon>
        <taxon>Parasphaerochaeta</taxon>
    </lineage>
</organism>
<dbReference type="InterPro" id="IPR005948">
    <property type="entry name" value="ThiB-like"/>
</dbReference>
<dbReference type="KEGG" id="scc:Spico_0940"/>
<reference evidence="6 7" key="2">
    <citation type="journal article" date="2012" name="Stand. Genomic Sci.">
        <title>Complete genome sequence of the termite hindgut bacterium Spirochaeta coccoides type strain (SPN1(T)), reclassification in the genus Sphaerochaeta as Sphaerochaeta coccoides comb. nov. and emendations of the family Spirochaetaceae and the genus Sphaerochaeta.</title>
        <authorList>
            <person name="Abt B."/>
            <person name="Han C."/>
            <person name="Scheuner C."/>
            <person name="Lu M."/>
            <person name="Lapidus A."/>
            <person name="Nolan M."/>
            <person name="Lucas S."/>
            <person name="Hammon N."/>
            <person name="Deshpande S."/>
            <person name="Cheng J.F."/>
            <person name="Tapia R."/>
            <person name="Goodwin L.A."/>
            <person name="Pitluck S."/>
            <person name="Liolios K."/>
            <person name="Pagani I."/>
            <person name="Ivanova N."/>
            <person name="Mavromatis K."/>
            <person name="Mikhailova N."/>
            <person name="Huntemann M."/>
            <person name="Pati A."/>
            <person name="Chen A."/>
            <person name="Palaniappan K."/>
            <person name="Land M."/>
            <person name="Hauser L."/>
            <person name="Brambilla E.M."/>
            <person name="Rohde M."/>
            <person name="Spring S."/>
            <person name="Gronow S."/>
            <person name="Goker M."/>
            <person name="Woyke T."/>
            <person name="Bristow J."/>
            <person name="Eisen J.A."/>
            <person name="Markowitz V."/>
            <person name="Hugenholtz P."/>
            <person name="Kyrpides N.C."/>
            <person name="Klenk H.P."/>
            <person name="Detter J.C."/>
        </authorList>
    </citation>
    <scope>NUCLEOTIDE SEQUENCE [LARGE SCALE GENOMIC DNA]</scope>
    <source>
        <strain evidence="7">ATCC BAA-1237 / DSM 17374 / SPN1</strain>
    </source>
</reference>
<dbReference type="GO" id="GO:0030975">
    <property type="term" value="F:thiamine binding"/>
    <property type="evidence" value="ECO:0007669"/>
    <property type="project" value="InterPro"/>
</dbReference>
<name>F4GIN0_PARC1</name>
<evidence type="ECO:0000256" key="4">
    <source>
        <dbReference type="ARBA" id="ARBA00022764"/>
    </source>
</evidence>
<feature type="chain" id="PRO_5003310241" evidence="5">
    <location>
        <begin position="23"/>
        <end position="348"/>
    </location>
</feature>
<dbReference type="eggNOG" id="COG4143">
    <property type="taxonomic scope" value="Bacteria"/>
</dbReference>
<dbReference type="AlphaFoldDB" id="F4GIN0"/>
<dbReference type="NCBIfam" id="TIGR01254">
    <property type="entry name" value="sfuA"/>
    <property type="match status" value="1"/>
</dbReference>
<dbReference type="HOGENOM" id="CLU_026974_6_1_12"/>
<keyword evidence="4" id="KW-0574">Periplasm</keyword>
<keyword evidence="3 5" id="KW-0732">Signal</keyword>
<reference evidence="7" key="1">
    <citation type="submission" date="2011-04" db="EMBL/GenBank/DDBJ databases">
        <title>The complete genome of Spirochaeta coccoides DSM 17374.</title>
        <authorList>
            <person name="Lucas S."/>
            <person name="Copeland A."/>
            <person name="Lapidus A."/>
            <person name="Bruce D."/>
            <person name="Goodwin L."/>
            <person name="Pitluck S."/>
            <person name="Peters L."/>
            <person name="Kyrpides N."/>
            <person name="Mavromatis K."/>
            <person name="Pagani I."/>
            <person name="Ivanova N."/>
            <person name="Ovchinnikova G."/>
            <person name="Lu M."/>
            <person name="Detter J.C."/>
            <person name="Tapia R."/>
            <person name="Han C."/>
            <person name="Land M."/>
            <person name="Hauser L."/>
            <person name="Markowitz V."/>
            <person name="Cheng J.-F."/>
            <person name="Hugenholtz P."/>
            <person name="Woyke T."/>
            <person name="Wu D."/>
            <person name="Spring S."/>
            <person name="Schroeder M."/>
            <person name="Brambilla E."/>
            <person name="Klenk H.-P."/>
            <person name="Eisen J.A."/>
        </authorList>
    </citation>
    <scope>NUCLEOTIDE SEQUENCE [LARGE SCALE GENOMIC DNA]</scope>
    <source>
        <strain evidence="7">ATCC BAA-1237 / DSM 17374 / SPN1</strain>
    </source>
</reference>
<protein>
    <submittedName>
        <fullName evidence="6">ABC transporter, periplasmic binding protein, thiB subfamily</fullName>
    </submittedName>
</protein>
<evidence type="ECO:0000256" key="1">
    <source>
        <dbReference type="ARBA" id="ARBA00004418"/>
    </source>
</evidence>
<keyword evidence="2" id="KW-0813">Transport</keyword>
<dbReference type="STRING" id="760011.Spico_0940"/>
<sequence length="348" mass="38806">MRKHQFMCGVLAILFVLTPAFGAGGKETPSGTDSRTTLTVYAYDSFLGDWGAGPVVIPPFEERTGIKVNLVSPGDALEVLNKAISERESPRADIVLGISDHMSAQALASDLFEVYESTALTHVPDFVRFDKTNRLLPFEYGNFAFMIDTEKISLDQAPRSLRDLTEPRFKDKIILIDPRTSSVGLGLLIWSIQIFGEDGYLGWWQDVARNALTIADGWSSAYGLFTEGEAPLVISYSTSPVYHVLNENSTRYRALIFDEGHSATYEGIGILKSSKNKEAARQFVDYLLTDAQEQLAIINSMYPTNEDVELSDVYDWAPKPNKTLSLAPQAIEKNLDRWLTEWTEAVTR</sequence>
<proteinExistence type="predicted"/>
<dbReference type="GO" id="GO:0030976">
    <property type="term" value="F:thiamine pyrophosphate binding"/>
    <property type="evidence" value="ECO:0007669"/>
    <property type="project" value="TreeGrafter"/>
</dbReference>
<dbReference type="CDD" id="cd13545">
    <property type="entry name" value="PBP2_TbpA"/>
    <property type="match status" value="1"/>
</dbReference>
<evidence type="ECO:0000313" key="7">
    <source>
        <dbReference type="Proteomes" id="UP000007939"/>
    </source>
</evidence>
<feature type="signal peptide" evidence="5">
    <location>
        <begin position="1"/>
        <end position="22"/>
    </location>
</feature>
<dbReference type="GO" id="GO:0015888">
    <property type="term" value="P:thiamine transport"/>
    <property type="evidence" value="ECO:0007669"/>
    <property type="project" value="InterPro"/>
</dbReference>
<dbReference type="EMBL" id="CP002659">
    <property type="protein sequence ID" value="AEC02164.1"/>
    <property type="molecule type" value="Genomic_DNA"/>
</dbReference>
<dbReference type="OrthoDB" id="9769319at2"/>
<evidence type="ECO:0000256" key="2">
    <source>
        <dbReference type="ARBA" id="ARBA00022448"/>
    </source>
</evidence>
<accession>F4GIN0</accession>
<evidence type="ECO:0000313" key="6">
    <source>
        <dbReference type="EMBL" id="AEC02164.1"/>
    </source>
</evidence>
<evidence type="ECO:0000256" key="5">
    <source>
        <dbReference type="SAM" id="SignalP"/>
    </source>
</evidence>